<sequence>MAVEEAISWLERAFPRLNSLAFRTAVSFGLWAGANQFMKEKMGDDRAEWDIVAGYRSDVVLMAVIRIYALLDSDFSKVSYQGVNRLLKRDEVVEALVKKSIARPDVLFPERTEAEARSAIVGFRAEYAKIDWKVHGRLVHFRNLGVAHLTYEEFSTRLTYNELETLVGAIVRIAERLSVFLGPDVPAAKREDVENYAETAADVWRTAKRQFDADDEIP</sequence>
<comment type="caution">
    <text evidence="1">The sequence shown here is derived from an EMBL/GenBank/DDBJ whole genome shotgun (WGS) entry which is preliminary data.</text>
</comment>
<accession>A0A327KJM5</accession>
<name>A0A327KJM5_9BRAD</name>
<evidence type="ECO:0008006" key="3">
    <source>
        <dbReference type="Google" id="ProtNLM"/>
    </source>
</evidence>
<proteinExistence type="predicted"/>
<dbReference type="Proteomes" id="UP000248863">
    <property type="component" value="Unassembled WGS sequence"/>
</dbReference>
<dbReference type="AlphaFoldDB" id="A0A327KJM5"/>
<dbReference type="EMBL" id="NPEU01000178">
    <property type="protein sequence ID" value="RAI37532.1"/>
    <property type="molecule type" value="Genomic_DNA"/>
</dbReference>
<evidence type="ECO:0000313" key="2">
    <source>
        <dbReference type="Proteomes" id="UP000248863"/>
    </source>
</evidence>
<evidence type="ECO:0000313" key="1">
    <source>
        <dbReference type="EMBL" id="RAI37532.1"/>
    </source>
</evidence>
<gene>
    <name evidence="1" type="ORF">CH338_15755</name>
</gene>
<organism evidence="1 2">
    <name type="scientific">Rhodoplanes elegans</name>
    <dbReference type="NCBI Taxonomy" id="29408"/>
    <lineage>
        <taxon>Bacteria</taxon>
        <taxon>Pseudomonadati</taxon>
        <taxon>Pseudomonadota</taxon>
        <taxon>Alphaproteobacteria</taxon>
        <taxon>Hyphomicrobiales</taxon>
        <taxon>Nitrobacteraceae</taxon>
        <taxon>Rhodoplanes</taxon>
    </lineage>
</organism>
<reference evidence="1 2" key="1">
    <citation type="submission" date="2017-07" db="EMBL/GenBank/DDBJ databases">
        <title>Draft Genome Sequences of Select Purple Nonsulfur Bacteria.</title>
        <authorList>
            <person name="Lasarre B."/>
            <person name="Mckinlay J.B."/>
        </authorList>
    </citation>
    <scope>NUCLEOTIDE SEQUENCE [LARGE SCALE GENOMIC DNA]</scope>
    <source>
        <strain evidence="1 2">DSM 11907</strain>
    </source>
</reference>
<keyword evidence="2" id="KW-1185">Reference proteome</keyword>
<protein>
    <recommendedName>
        <fullName evidence="3">HEPN AbiU2-like domain-containing protein</fullName>
    </recommendedName>
</protein>